<name>A0A554JA99_9BACT</name>
<dbReference type="EMBL" id="VMFD01000051">
    <property type="protein sequence ID" value="TSC65279.1"/>
    <property type="molecule type" value="Genomic_DNA"/>
</dbReference>
<evidence type="ECO:0000256" key="1">
    <source>
        <dbReference type="SAM" id="MobiDB-lite"/>
    </source>
</evidence>
<evidence type="ECO:0000313" key="2">
    <source>
        <dbReference type="EMBL" id="TSC65279.1"/>
    </source>
</evidence>
<evidence type="ECO:0000313" key="3">
    <source>
        <dbReference type="Proteomes" id="UP000316253"/>
    </source>
</evidence>
<dbReference type="AlphaFoldDB" id="A0A554JA99"/>
<reference evidence="2 3" key="1">
    <citation type="submission" date="2017-08" db="EMBL/GenBank/DDBJ databases">
        <title>Mechanisms for carbon and nitrogen cycling indicate functional differentiation within the Candidate Phyla Radiation.</title>
        <authorList>
            <person name="Danczak R.E."/>
            <person name="Johnston M.D."/>
            <person name="Kenah C."/>
            <person name="Slattery M."/>
            <person name="Wrighton K.C."/>
            <person name="Wilkins M.J."/>
        </authorList>
    </citation>
    <scope>NUCLEOTIDE SEQUENCE [LARGE SCALE GENOMIC DNA]</scope>
    <source>
        <strain evidence="2">Gr01-1014_85</strain>
    </source>
</reference>
<feature type="region of interest" description="Disordered" evidence="1">
    <location>
        <begin position="68"/>
        <end position="118"/>
    </location>
</feature>
<comment type="caution">
    <text evidence="2">The sequence shown here is derived from an EMBL/GenBank/DDBJ whole genome shotgun (WGS) entry which is preliminary data.</text>
</comment>
<feature type="compositionally biased region" description="Acidic residues" evidence="1">
    <location>
        <begin position="70"/>
        <end position="83"/>
    </location>
</feature>
<protein>
    <submittedName>
        <fullName evidence="2">Uncharacterized protein</fullName>
    </submittedName>
</protein>
<dbReference type="Proteomes" id="UP000316253">
    <property type="component" value="Unassembled WGS sequence"/>
</dbReference>
<gene>
    <name evidence="2" type="ORF">CEO22_533</name>
</gene>
<sequence length="118" mass="13008">MIVGFLYFSISSSGANESTNYSSDSSYQASEIEKVSETVKSLPVARSAHSTFNGYSCTSDCSGHEAGYDWADENGIDDPDDCDGNSNSFIEGCESYAEEQQDSYEDSDDDYDDSYYDY</sequence>
<accession>A0A554JA99</accession>
<feature type="compositionally biased region" description="Acidic residues" evidence="1">
    <location>
        <begin position="96"/>
        <end position="118"/>
    </location>
</feature>
<proteinExistence type="predicted"/>
<organism evidence="2 3">
    <name type="scientific">Candidatus Berkelbacteria bacterium Gr01-1014_85</name>
    <dbReference type="NCBI Taxonomy" id="2017150"/>
    <lineage>
        <taxon>Bacteria</taxon>
        <taxon>Candidatus Berkelbacteria</taxon>
    </lineage>
</organism>